<gene>
    <name evidence="1" type="ORF">J2S74_002893</name>
</gene>
<dbReference type="EMBL" id="JAUSUG010000011">
    <property type="protein sequence ID" value="MDQ0255511.1"/>
    <property type="molecule type" value="Genomic_DNA"/>
</dbReference>
<reference evidence="1 2" key="1">
    <citation type="submission" date="2023-07" db="EMBL/GenBank/DDBJ databases">
        <title>Genomic Encyclopedia of Type Strains, Phase IV (KMG-IV): sequencing the most valuable type-strain genomes for metagenomic binning, comparative biology and taxonomic classification.</title>
        <authorList>
            <person name="Goeker M."/>
        </authorList>
    </citation>
    <scope>NUCLEOTIDE SEQUENCE [LARGE SCALE GENOMIC DNA]</scope>
    <source>
        <strain evidence="1 2">DSM 9768</strain>
    </source>
</reference>
<organism evidence="1 2">
    <name type="scientific">Evansella vedderi</name>
    <dbReference type="NCBI Taxonomy" id="38282"/>
    <lineage>
        <taxon>Bacteria</taxon>
        <taxon>Bacillati</taxon>
        <taxon>Bacillota</taxon>
        <taxon>Bacilli</taxon>
        <taxon>Bacillales</taxon>
        <taxon>Bacillaceae</taxon>
        <taxon>Evansella</taxon>
    </lineage>
</organism>
<comment type="caution">
    <text evidence="1">The sequence shown here is derived from an EMBL/GenBank/DDBJ whole genome shotgun (WGS) entry which is preliminary data.</text>
</comment>
<keyword evidence="2" id="KW-1185">Reference proteome</keyword>
<proteinExistence type="predicted"/>
<sequence>MKNSKQLEQTDLVGKEFWGILMFELNLPALHKFLGLEKHFVGLIRFSDYVLFPEKIPPDHLEDFSFLLQNRHESDYYEELKGYKMDEDEERTHCLISELLQLKYGSGAIHSSSFHHFYQLPMNAFYSISLQLVEKGYISAYKMLECYQIYNAKGVDDDNKN</sequence>
<evidence type="ECO:0000313" key="1">
    <source>
        <dbReference type="EMBL" id="MDQ0255511.1"/>
    </source>
</evidence>
<protein>
    <submittedName>
        <fullName evidence="1">Uncharacterized protein</fullName>
    </submittedName>
</protein>
<dbReference type="RefSeq" id="WP_307326439.1">
    <property type="nucleotide sequence ID" value="NZ_JAUSUG010000011.1"/>
</dbReference>
<accession>A0ABT9ZWA4</accession>
<evidence type="ECO:0000313" key="2">
    <source>
        <dbReference type="Proteomes" id="UP001230005"/>
    </source>
</evidence>
<name>A0ABT9ZWA4_9BACI</name>
<dbReference type="Proteomes" id="UP001230005">
    <property type="component" value="Unassembled WGS sequence"/>
</dbReference>